<keyword evidence="6" id="KW-1185">Reference proteome</keyword>
<dbReference type="SMART" id="SM01361">
    <property type="entry name" value="A2M_recep"/>
    <property type="match status" value="1"/>
</dbReference>
<dbReference type="Pfam" id="PF01759">
    <property type="entry name" value="NTR"/>
    <property type="match status" value="1"/>
</dbReference>
<comment type="caution">
    <text evidence="5">The sequence shown here is derived from an EMBL/GenBank/DDBJ whole genome shotgun (WGS) entry which is preliminary data.</text>
</comment>
<dbReference type="Pfam" id="PF07703">
    <property type="entry name" value="A2M_BRD"/>
    <property type="match status" value="1"/>
</dbReference>
<evidence type="ECO:0000313" key="5">
    <source>
        <dbReference type="EMBL" id="KAK6172404.1"/>
    </source>
</evidence>
<dbReference type="Gene3D" id="6.20.50.160">
    <property type="match status" value="1"/>
</dbReference>
<dbReference type="SMART" id="SM01359">
    <property type="entry name" value="A2M_N_2"/>
    <property type="match status" value="1"/>
</dbReference>
<protein>
    <recommendedName>
        <fullName evidence="4">NTR domain-containing protein</fullName>
    </recommendedName>
</protein>
<dbReference type="GO" id="GO:0004866">
    <property type="term" value="F:endopeptidase inhibitor activity"/>
    <property type="evidence" value="ECO:0007669"/>
    <property type="project" value="InterPro"/>
</dbReference>
<dbReference type="PROSITE" id="PS50189">
    <property type="entry name" value="NTR"/>
    <property type="match status" value="1"/>
</dbReference>
<organism evidence="5 6">
    <name type="scientific">Patella caerulea</name>
    <name type="common">Rayed Mediterranean limpet</name>
    <dbReference type="NCBI Taxonomy" id="87958"/>
    <lineage>
        <taxon>Eukaryota</taxon>
        <taxon>Metazoa</taxon>
        <taxon>Spiralia</taxon>
        <taxon>Lophotrochozoa</taxon>
        <taxon>Mollusca</taxon>
        <taxon>Gastropoda</taxon>
        <taxon>Patellogastropoda</taxon>
        <taxon>Patelloidea</taxon>
        <taxon>Patellidae</taxon>
        <taxon>Patella</taxon>
    </lineage>
</organism>
<dbReference type="Gene3D" id="1.50.10.20">
    <property type="match status" value="1"/>
</dbReference>
<dbReference type="InterPro" id="IPR050473">
    <property type="entry name" value="A2M/Complement_sys"/>
</dbReference>
<dbReference type="InterPro" id="IPR001134">
    <property type="entry name" value="Netrin_domain"/>
</dbReference>
<keyword evidence="3" id="KW-1015">Disulfide bond</keyword>
<dbReference type="InterPro" id="IPR001599">
    <property type="entry name" value="Macroglobln_a2"/>
</dbReference>
<dbReference type="SMART" id="SM01360">
    <property type="entry name" value="A2M"/>
    <property type="match status" value="1"/>
</dbReference>
<dbReference type="Gene3D" id="2.60.40.1930">
    <property type="match status" value="3"/>
</dbReference>
<dbReference type="Gene3D" id="2.60.40.690">
    <property type="entry name" value="Alpha-macroglobulin, receptor-binding domain"/>
    <property type="match status" value="1"/>
</dbReference>
<dbReference type="InterPro" id="IPR002890">
    <property type="entry name" value="MG2"/>
</dbReference>
<evidence type="ECO:0000256" key="2">
    <source>
        <dbReference type="ARBA" id="ARBA00022525"/>
    </source>
</evidence>
<dbReference type="SUPFAM" id="SSF48239">
    <property type="entry name" value="Terpenoid cyclases/Protein prenyltransferases"/>
    <property type="match status" value="1"/>
</dbReference>
<dbReference type="Pfam" id="PF07678">
    <property type="entry name" value="TED_complement"/>
    <property type="match status" value="1"/>
</dbReference>
<reference evidence="5 6" key="1">
    <citation type="submission" date="2024-01" db="EMBL/GenBank/DDBJ databases">
        <title>The genome of the rayed Mediterranean limpet Patella caerulea (Linnaeus, 1758).</title>
        <authorList>
            <person name="Anh-Thu Weber A."/>
            <person name="Halstead-Nussloch G."/>
        </authorList>
    </citation>
    <scope>NUCLEOTIDE SEQUENCE [LARGE SCALE GENOMIC DNA]</scope>
    <source>
        <strain evidence="5">AATW-2023a</strain>
        <tissue evidence="5">Whole specimen</tissue>
    </source>
</reference>
<evidence type="ECO:0000259" key="4">
    <source>
        <dbReference type="PROSITE" id="PS50189"/>
    </source>
</evidence>
<keyword evidence="2" id="KW-0964">Secreted</keyword>
<dbReference type="Gene3D" id="2.60.40.1940">
    <property type="match status" value="1"/>
</dbReference>
<dbReference type="InterPro" id="IPR008930">
    <property type="entry name" value="Terpenoid_cyclase/PrenylTrfase"/>
</dbReference>
<dbReference type="Pfam" id="PF17791">
    <property type="entry name" value="MG3"/>
    <property type="match status" value="1"/>
</dbReference>
<dbReference type="Pfam" id="PF01835">
    <property type="entry name" value="MG2"/>
    <property type="match status" value="1"/>
</dbReference>
<dbReference type="InterPro" id="IPR036595">
    <property type="entry name" value="A-macroglobulin_rcpt-bd_sf"/>
</dbReference>
<evidence type="ECO:0000313" key="6">
    <source>
        <dbReference type="Proteomes" id="UP001347796"/>
    </source>
</evidence>
<feature type="domain" description="NTR" evidence="4">
    <location>
        <begin position="1524"/>
        <end position="1661"/>
    </location>
</feature>
<sequence length="1663" mass="187259">MDYRTVIIILVGLISLISTEKQSFYYVVITPKIFRTDTDNVVTISASDVKKSQTVHLILSYGEKPEQIQEQKIKIEKDGVQQTTFRIKSSDLPRTESMVNFEVRDNMGGTKQGKIPVDRSSGHIMIQTDKPIYKPRETVKYRILAVNEDQSPATRSVRVDITSPNGIIVDRMTYPGEEAFNGKTFFLPKGAELGVWNISASFLGDEGVQQTVEFEVKEYVLPTFNVEIKPDISIIEESRHYIRINVEAKYSYGKGVEGRCDLRLGVVNDDHVALFKLPKQTNNLTKGGKTRFSISTRDLANSGSLWFPEDGKHLYIEANVTEKSTGTKVSQTNTIIVFAKNHYNIEFTSSKNTFKPGMPYRLEIDVLDIRSGNKSNLDVIIGATFTGETERSNLANVSTSDSNGRISQIYQIPDWCHHVQFLVSEATIGEPKSTSQETKSFAVKASGENRISLAENTKHRDTGNLDIEIAYEHKDGRTMFVLVFSKGQVIYTTSFISESIRESIGQRKIEIPENLRPELSPFARIIVYYLDSDQSEVKAESIIVHFPSRCLEELNVTFLHGQIKNFSQPKKNVKIKVDGGNNMKVGVVIVDTAVYYLNNKYTLTRDKMFSMLGRHDTDSRIVQSGEASKTFKENGLLYFDNFHSKQDIGNSSIGGLVRSKPVYFARESTTGVKITVNRDNSFDLIPIKKIRKYFPESWNFEDFTLSDKGKHIFSVTLPDSITTWVIQAVGLSSTRGVCVAEPRHITAYQPVFIQLHLPYKAVRLEQVKVRVTMFNYRKRQMKIMMNYTGDVSLCLPNRVPKFQSLGAGQSYSTNFFIIPLKTGDLSISIGMWDITQPNMTEPLDVVVKQLYVVPEGKRLRKTITFALDPEGNKITKTTKSTEINISDTPTINHTLSAGENTQKKEVDLALPVEIIPGTENCVIQASGDLMGDIISVSMAGKDNIFVSSFHEAEEVIGNMAPAVHALQYLNSSGLLKTEMALKGRNYITQGITRLMKFRNKNGGFSLYENSPPITWLTSLVLKTLCHANDLSYVDDELINTGFLWLLDQVDEEGRPANDQITPEDSHEYAIILAAEILIALKECEAKDMLKEEYFEGLLGLEISMMSFIEENMDNVSNSMALSKMAYALQLSDSPHVDCIIKKMVRAVKSSSDEHGETYCTEGRVSGGKPYWYRQSPDAFSIESKAYALLVYIRNKTLDPHPLADCLIRQRNAHGGFVSPADTAIAIQALAEYSSLKQSHLTDLRLEISSDPSINYNQVIAFNQEDAIEQKYLRDVPVGEKINLKTNGTGLGQVQIKVDYNVPTAPNDNCMYELKVTRKLAARSKKFKDYETPLCNYCTAGCRIVDKENDEINTTDQKSKVKKVYKRGRKPWRNNRQRYENSVSRATLCLEICLRYRGASKSGPTRVEIDMLSGFEPITTDLNLLKSLSEERVKTYRDDYGLVTIYLDEVPNNETLCLNFRIKEKAKEIVKFRQSASVVVVQPSKPEDICLQNYDSGDPENTLAMFCIAEENRYKGECACFSGECGTCHKTPVGLAKLKDIFCKSDYAYHVGIESVMPKESSRQVSASLKSASIKGTHDISEGKTLSFITSPSCVCPNYKEGLSVWVMGKNPYRLITKDREEIYRYIIDKSTTFLNVTDIGPPKSTKRSYYIYALNTYDKTCEN</sequence>
<dbReference type="InterPro" id="IPR011626">
    <property type="entry name" value="Alpha-macroglobulin_TED"/>
</dbReference>
<accession>A0AAN8JB48</accession>
<gene>
    <name evidence="5" type="ORF">SNE40_016060</name>
</gene>
<dbReference type="PANTHER" id="PTHR11412">
    <property type="entry name" value="MACROGLOBULIN / COMPLEMENT"/>
    <property type="match status" value="1"/>
</dbReference>
<dbReference type="PANTHER" id="PTHR11412:SF166">
    <property type="entry name" value="NTR DOMAIN-CONTAINING PROTEIN"/>
    <property type="match status" value="1"/>
</dbReference>
<dbReference type="Gene3D" id="2.20.130.20">
    <property type="match status" value="1"/>
</dbReference>
<dbReference type="InterPro" id="IPR013783">
    <property type="entry name" value="Ig-like_fold"/>
</dbReference>
<dbReference type="Pfam" id="PF00207">
    <property type="entry name" value="A2M"/>
    <property type="match status" value="1"/>
</dbReference>
<dbReference type="SUPFAM" id="SSF49410">
    <property type="entry name" value="Alpha-macroglobulin receptor domain"/>
    <property type="match status" value="1"/>
</dbReference>
<dbReference type="InterPro" id="IPR011625">
    <property type="entry name" value="A2M_N_BRD"/>
</dbReference>
<dbReference type="Proteomes" id="UP001347796">
    <property type="component" value="Unassembled WGS sequence"/>
</dbReference>
<dbReference type="SUPFAM" id="SSF50242">
    <property type="entry name" value="TIMP-like"/>
    <property type="match status" value="1"/>
</dbReference>
<dbReference type="Gene3D" id="2.40.50.120">
    <property type="match status" value="1"/>
</dbReference>
<dbReference type="GO" id="GO:0005615">
    <property type="term" value="C:extracellular space"/>
    <property type="evidence" value="ECO:0007669"/>
    <property type="project" value="InterPro"/>
</dbReference>
<dbReference type="Gene3D" id="2.60.120.1540">
    <property type="match status" value="1"/>
</dbReference>
<dbReference type="EMBL" id="JAZGQO010000011">
    <property type="protein sequence ID" value="KAK6172404.1"/>
    <property type="molecule type" value="Genomic_DNA"/>
</dbReference>
<dbReference type="InterPro" id="IPR008993">
    <property type="entry name" value="TIMP-like_OB-fold"/>
</dbReference>
<dbReference type="InterPro" id="IPR041555">
    <property type="entry name" value="MG3"/>
</dbReference>
<proteinExistence type="predicted"/>
<dbReference type="Pfam" id="PF07677">
    <property type="entry name" value="A2M_recep"/>
    <property type="match status" value="1"/>
</dbReference>
<evidence type="ECO:0000256" key="1">
    <source>
        <dbReference type="ARBA" id="ARBA00004613"/>
    </source>
</evidence>
<dbReference type="InterPro" id="IPR009048">
    <property type="entry name" value="A-macroglobulin_rcpt-bd"/>
</dbReference>
<dbReference type="Gene3D" id="2.60.40.10">
    <property type="entry name" value="Immunoglobulins"/>
    <property type="match status" value="2"/>
</dbReference>
<comment type="subcellular location">
    <subcellularLocation>
        <location evidence="1">Secreted</location>
    </subcellularLocation>
</comment>
<dbReference type="InterPro" id="IPR018933">
    <property type="entry name" value="Netrin_module_non-TIMP"/>
</dbReference>
<evidence type="ECO:0000256" key="3">
    <source>
        <dbReference type="ARBA" id="ARBA00023157"/>
    </source>
</evidence>
<name>A0AAN8JB48_PATCE</name>